<gene>
    <name evidence="1" type="ORF">SAMN05421578_101293</name>
</gene>
<organism evidence="1 2">
    <name type="scientific">Paenibacillus macquariensis</name>
    <dbReference type="NCBI Taxonomy" id="948756"/>
    <lineage>
        <taxon>Bacteria</taxon>
        <taxon>Bacillati</taxon>
        <taxon>Bacillota</taxon>
        <taxon>Bacilli</taxon>
        <taxon>Bacillales</taxon>
        <taxon>Paenibacillaceae</taxon>
        <taxon>Paenibacillus</taxon>
    </lineage>
</organism>
<comment type="caution">
    <text evidence="1">The sequence shown here is derived from an EMBL/GenBank/DDBJ whole genome shotgun (WGS) entry which is preliminary data.</text>
</comment>
<keyword evidence="2" id="KW-1185">Reference proteome</keyword>
<dbReference type="Proteomes" id="UP000186666">
    <property type="component" value="Unassembled WGS sequence"/>
</dbReference>
<proteinExistence type="predicted"/>
<name>A0ABY1JKC9_9BACL</name>
<accession>A0ABY1JKC9</accession>
<dbReference type="EMBL" id="FTNK01000001">
    <property type="protein sequence ID" value="SIQ34041.1"/>
    <property type="molecule type" value="Genomic_DNA"/>
</dbReference>
<sequence length="126" mass="14534">MTIMNVIIPTGTIINENKMSVRYADGMHDILLELKDGSMKPLQLLLDKASESKAYFIQFINSLELVYSTPWLVSWIDEYFTDAMAKVFFDKFWNGSWEVRALYTAAYEELPSIIDDMSDCINSFAH</sequence>
<protein>
    <submittedName>
        <fullName evidence="1">Uncharacterized protein</fullName>
    </submittedName>
</protein>
<dbReference type="RefSeq" id="WP_068589907.1">
    <property type="nucleotide sequence ID" value="NZ_FTNK01000001.1"/>
</dbReference>
<reference evidence="1 2" key="1">
    <citation type="submission" date="2017-01" db="EMBL/GenBank/DDBJ databases">
        <authorList>
            <person name="Varghese N."/>
            <person name="Submissions S."/>
        </authorList>
    </citation>
    <scope>NUCLEOTIDE SEQUENCE [LARGE SCALE GENOMIC DNA]</scope>
    <source>
        <strain evidence="1 2">ATCC 23464</strain>
    </source>
</reference>
<evidence type="ECO:0000313" key="1">
    <source>
        <dbReference type="EMBL" id="SIQ34041.1"/>
    </source>
</evidence>
<evidence type="ECO:0000313" key="2">
    <source>
        <dbReference type="Proteomes" id="UP000186666"/>
    </source>
</evidence>